<dbReference type="AlphaFoldDB" id="A0A6I2MPC3"/>
<evidence type="ECO:0000313" key="2">
    <source>
        <dbReference type="Proteomes" id="UP000443153"/>
    </source>
</evidence>
<evidence type="ECO:0008006" key="3">
    <source>
        <dbReference type="Google" id="ProtNLM"/>
    </source>
</evidence>
<protein>
    <recommendedName>
        <fullName evidence="3">Cellobiose phosphorylase</fullName>
    </recommendedName>
</protein>
<sequence>MYLGKNIASFEADKIKGELVNFDNESYYKISNSDSMRPFFMSIVSDSNHWMFISSNGGLTAGRKNSESSLFPYYTDDKITESADITGSKTILQVHTDDKTFLWEPFSDRYTGIYKTQRNLYKNAYGNKVVFEEINEDLGLTFRYQWCSSDKFGFVRKSTLINNTDSVKNVTILDGIQNILPYGVSSELQNRQSNLVDAYKRNELDTEVGIGIYGLSAIIVDKAEPSEALKASIAWSTGIKNAKHLVSSKQLDAFRKGKAIKQEEDIKAEKGAYFICADISLQSKELKNWMIIADVNQTMVTINKVSELLKKENNLAVLIQEDIELGSKLLVELNGAADGLQMTADTLRNTRHFSNTLFNIMRGGIFDDNYEIEKNDFIKYLKKANILVFNNKEKELAGLSEKFALNDLKDLSIKDGDTDFIRLAFEYMPLKFSRRHGDPSRPWNKFSINTRNEDGSKILDYEGNWRDIFQNWEALAHSYPEFIENMIHKFLNATTFDGYNPYRVTKDGFDWETIEPDDPWSYIGYWGDHQIIYLLKFLEFIERYYPKRLASYFNQEIFVYANVPYKIKSYEDILANPKDTIVFDDGLDAEINQKRNELGADGALLSDKNALIYKANLTEKLLATLLAKISNFIPEGGIWMNTQRPEWNDANNALVGNGVSMVTLYYLRRFLDFFEGVIENMPHADSEISKELSVFFNKVVGTFDSNAHILTGKVSDKDRKTVLDGLGNAGSDYRSTIYGNGFEGNKERITKNELLHFLQVSKKYLDHSIRANKRDDKLYHAYNLMTVENDSEVSISYLSEMLEGQVAVLSSGYIVGEDALELLDALKNSALFRPDQYSYILYPNKELPRFYDKNNIPSEKIGNSSLIKQLIKDGNTQIVEKDGLGNYHFNGNFNNAGSLKKALANLPEQYGSYVEKDTPLLLDTFEEVFNHKAFTGRSGTFFGYEGLGSIYWHMVSKLLLAVQEICIRAVADKEDESIIGRLLDHYYEIEAGIGIHKSPELYGAFPTDPYSHTPAGKGAQQPGMTGQVKEDILSRFGELGVYVNDGKIFFNPRLLRVEEFLKASKVFSYYDINNEVEKIQLEEGSLAFTYCQIPIIYKLSEKEGLNIHFSEGSILELNGRNLDAPTSKMVFERTGEIKQIVVTLKK</sequence>
<name>A0A6I2MPC3_9FLAO</name>
<dbReference type="RefSeq" id="WP_154368760.1">
    <property type="nucleotide sequence ID" value="NZ_WKJH01000026.1"/>
</dbReference>
<organism evidence="1 2">
    <name type="scientific">Maribacter luteus</name>
    <dbReference type="NCBI Taxonomy" id="2594478"/>
    <lineage>
        <taxon>Bacteria</taxon>
        <taxon>Pseudomonadati</taxon>
        <taxon>Bacteroidota</taxon>
        <taxon>Flavobacteriia</taxon>
        <taxon>Flavobacteriales</taxon>
        <taxon>Flavobacteriaceae</taxon>
        <taxon>Maribacter</taxon>
    </lineage>
</organism>
<comment type="caution">
    <text evidence="1">The sequence shown here is derived from an EMBL/GenBank/DDBJ whole genome shotgun (WGS) entry which is preliminary data.</text>
</comment>
<dbReference type="PROSITE" id="PS50890">
    <property type="entry name" value="PUA"/>
    <property type="match status" value="1"/>
</dbReference>
<evidence type="ECO:0000313" key="1">
    <source>
        <dbReference type="EMBL" id="MRX65683.1"/>
    </source>
</evidence>
<reference evidence="1 2" key="1">
    <citation type="submission" date="2019-11" db="EMBL/GenBank/DDBJ databases">
        <title>Maribacter lutea sp. nov., a marine bacterium isolated from intertidal sand.</title>
        <authorList>
            <person name="Liu A."/>
        </authorList>
    </citation>
    <scope>NUCLEOTIDE SEQUENCE [LARGE SCALE GENOMIC DNA]</scope>
    <source>
        <strain evidence="1 2">RZ05</strain>
    </source>
</reference>
<dbReference type="EMBL" id="WKJH01000026">
    <property type="protein sequence ID" value="MRX65683.1"/>
    <property type="molecule type" value="Genomic_DNA"/>
</dbReference>
<accession>A0A6I2MPC3</accession>
<dbReference type="OrthoDB" id="219241at2"/>
<gene>
    <name evidence="1" type="ORF">GJ691_16135</name>
</gene>
<dbReference type="Proteomes" id="UP000443153">
    <property type="component" value="Unassembled WGS sequence"/>
</dbReference>
<proteinExistence type="predicted"/>
<keyword evidence="2" id="KW-1185">Reference proteome</keyword>